<protein>
    <submittedName>
        <fullName evidence="2">Uncharacterized protein</fullName>
    </submittedName>
</protein>
<reference evidence="2" key="1">
    <citation type="journal article" date="2022" name="IScience">
        <title>Evolution of zygomycete secretomes and the origins of terrestrial fungal ecologies.</title>
        <authorList>
            <person name="Chang Y."/>
            <person name="Wang Y."/>
            <person name="Mondo S."/>
            <person name="Ahrendt S."/>
            <person name="Andreopoulos W."/>
            <person name="Barry K."/>
            <person name="Beard J."/>
            <person name="Benny G.L."/>
            <person name="Blankenship S."/>
            <person name="Bonito G."/>
            <person name="Cuomo C."/>
            <person name="Desiro A."/>
            <person name="Gervers K.A."/>
            <person name="Hundley H."/>
            <person name="Kuo A."/>
            <person name="LaButti K."/>
            <person name="Lang B.F."/>
            <person name="Lipzen A."/>
            <person name="O'Donnell K."/>
            <person name="Pangilinan J."/>
            <person name="Reynolds N."/>
            <person name="Sandor L."/>
            <person name="Smith M.E."/>
            <person name="Tsang A."/>
            <person name="Grigoriev I.V."/>
            <person name="Stajich J.E."/>
            <person name="Spatafora J.W."/>
        </authorList>
    </citation>
    <scope>NUCLEOTIDE SEQUENCE</scope>
    <source>
        <strain evidence="2">RSA 2281</strain>
    </source>
</reference>
<dbReference type="AlphaFoldDB" id="A0AAD5JPG6"/>
<organism evidence="2 3">
    <name type="scientific">Phascolomyces articulosus</name>
    <dbReference type="NCBI Taxonomy" id="60185"/>
    <lineage>
        <taxon>Eukaryota</taxon>
        <taxon>Fungi</taxon>
        <taxon>Fungi incertae sedis</taxon>
        <taxon>Mucoromycota</taxon>
        <taxon>Mucoromycotina</taxon>
        <taxon>Mucoromycetes</taxon>
        <taxon>Mucorales</taxon>
        <taxon>Lichtheimiaceae</taxon>
        <taxon>Phascolomyces</taxon>
    </lineage>
</organism>
<accession>A0AAD5JPG6</accession>
<feature type="signal peptide" evidence="1">
    <location>
        <begin position="1"/>
        <end position="19"/>
    </location>
</feature>
<dbReference type="InterPro" id="IPR037045">
    <property type="entry name" value="S8pro/Inhibitor_I9_sf"/>
</dbReference>
<evidence type="ECO:0000256" key="1">
    <source>
        <dbReference type="SAM" id="SignalP"/>
    </source>
</evidence>
<name>A0AAD5JPG6_9FUNG</name>
<dbReference type="Proteomes" id="UP001209540">
    <property type="component" value="Unassembled WGS sequence"/>
</dbReference>
<evidence type="ECO:0000313" key="2">
    <source>
        <dbReference type="EMBL" id="KAI9247470.1"/>
    </source>
</evidence>
<reference evidence="2" key="2">
    <citation type="submission" date="2023-02" db="EMBL/GenBank/DDBJ databases">
        <authorList>
            <consortium name="DOE Joint Genome Institute"/>
            <person name="Mondo S.J."/>
            <person name="Chang Y."/>
            <person name="Wang Y."/>
            <person name="Ahrendt S."/>
            <person name="Andreopoulos W."/>
            <person name="Barry K."/>
            <person name="Beard J."/>
            <person name="Benny G.L."/>
            <person name="Blankenship S."/>
            <person name="Bonito G."/>
            <person name="Cuomo C."/>
            <person name="Desiro A."/>
            <person name="Gervers K.A."/>
            <person name="Hundley H."/>
            <person name="Kuo A."/>
            <person name="LaButti K."/>
            <person name="Lang B.F."/>
            <person name="Lipzen A."/>
            <person name="O'Donnell K."/>
            <person name="Pangilinan J."/>
            <person name="Reynolds N."/>
            <person name="Sandor L."/>
            <person name="Smith M.W."/>
            <person name="Tsang A."/>
            <person name="Grigoriev I.V."/>
            <person name="Stajich J.E."/>
            <person name="Spatafora J.W."/>
        </authorList>
    </citation>
    <scope>NUCLEOTIDE SEQUENCE</scope>
    <source>
        <strain evidence="2">RSA 2281</strain>
    </source>
</reference>
<proteinExistence type="predicted"/>
<evidence type="ECO:0000313" key="3">
    <source>
        <dbReference type="Proteomes" id="UP001209540"/>
    </source>
</evidence>
<feature type="chain" id="PRO_5041993735" evidence="1">
    <location>
        <begin position="20"/>
        <end position="96"/>
    </location>
</feature>
<gene>
    <name evidence="2" type="ORF">BDA99DRAFT_525988</name>
</gene>
<dbReference type="SUPFAM" id="SSF54897">
    <property type="entry name" value="Protease propeptides/inhibitors"/>
    <property type="match status" value="1"/>
</dbReference>
<comment type="caution">
    <text evidence="2">The sequence shown here is derived from an EMBL/GenBank/DDBJ whole genome shotgun (WGS) entry which is preliminary data.</text>
</comment>
<keyword evidence="1" id="KW-0732">Signal</keyword>
<sequence>MRWFTPFIVSLFALMATAAKPGFTDYILALKEPVTDATIQQARNDIEAIGGEVTNEIKAGLHALICSLPNNQITAMDNKDYVDFMEQDQEVHIMKQ</sequence>
<dbReference type="EMBL" id="JAIXMP010000042">
    <property type="protein sequence ID" value="KAI9247470.1"/>
    <property type="molecule type" value="Genomic_DNA"/>
</dbReference>
<dbReference type="Gene3D" id="3.30.70.80">
    <property type="entry name" value="Peptidase S8 propeptide/proteinase inhibitor I9"/>
    <property type="match status" value="1"/>
</dbReference>
<keyword evidence="3" id="KW-1185">Reference proteome</keyword>